<accession>A0A6B0SWN2</accession>
<keyword evidence="3" id="KW-1185">Reference proteome</keyword>
<dbReference type="RefSeq" id="WP_159527298.1">
    <property type="nucleotide sequence ID" value="NZ_WUUU01000162.1"/>
</dbReference>
<comment type="caution">
    <text evidence="2">The sequence shown here is derived from an EMBL/GenBank/DDBJ whole genome shotgun (WGS) entry which is preliminary data.</text>
</comment>
<name>A0A6B0SWN2_9EURY</name>
<dbReference type="EMBL" id="WUUU01000162">
    <property type="protein sequence ID" value="MXR21869.1"/>
    <property type="molecule type" value="Genomic_DNA"/>
</dbReference>
<keyword evidence="1" id="KW-0472">Membrane</keyword>
<keyword evidence="1" id="KW-1133">Transmembrane helix</keyword>
<evidence type="ECO:0000313" key="2">
    <source>
        <dbReference type="EMBL" id="MXR21869.1"/>
    </source>
</evidence>
<dbReference type="AlphaFoldDB" id="A0A6B0SWN2"/>
<proteinExistence type="predicted"/>
<dbReference type="Proteomes" id="UP000471521">
    <property type="component" value="Unassembled WGS sequence"/>
</dbReference>
<protein>
    <submittedName>
        <fullName evidence="2">Uncharacterized protein</fullName>
    </submittedName>
</protein>
<sequence>MPPESGSVLARLLPVAGTAYLVYLASQPPPARWVGLGCLAVVAPFLSGWVLGNVFGVGPWADGGPG</sequence>
<reference evidence="2 3" key="1">
    <citation type="submission" date="2019-12" db="EMBL/GenBank/DDBJ databases">
        <title>Isolation and characterization of three novel carbon monoxide-oxidizing members of Halobacteria from salione crusts and soils.</title>
        <authorList>
            <person name="Myers M.R."/>
            <person name="King G.M."/>
        </authorList>
    </citation>
    <scope>NUCLEOTIDE SEQUENCE [LARGE SCALE GENOMIC DNA]</scope>
    <source>
        <strain evidence="2 3">PCN9</strain>
    </source>
</reference>
<evidence type="ECO:0000256" key="1">
    <source>
        <dbReference type="SAM" id="Phobius"/>
    </source>
</evidence>
<feature type="transmembrane region" description="Helical" evidence="1">
    <location>
        <begin position="33"/>
        <end position="52"/>
    </location>
</feature>
<evidence type="ECO:0000313" key="3">
    <source>
        <dbReference type="Proteomes" id="UP000471521"/>
    </source>
</evidence>
<organism evidence="2 3">
    <name type="scientific">Halobacterium bonnevillei</name>
    <dbReference type="NCBI Taxonomy" id="2692200"/>
    <lineage>
        <taxon>Archaea</taxon>
        <taxon>Methanobacteriati</taxon>
        <taxon>Methanobacteriota</taxon>
        <taxon>Stenosarchaea group</taxon>
        <taxon>Halobacteria</taxon>
        <taxon>Halobacteriales</taxon>
        <taxon>Halobacteriaceae</taxon>
        <taxon>Halobacterium</taxon>
    </lineage>
</organism>
<gene>
    <name evidence="2" type="ORF">GRX66_15115</name>
</gene>
<keyword evidence="1" id="KW-0812">Transmembrane</keyword>
<dbReference type="OrthoDB" id="224006at2157"/>
<feature type="transmembrane region" description="Helical" evidence="1">
    <location>
        <begin position="6"/>
        <end position="26"/>
    </location>
</feature>